<organism evidence="1">
    <name type="scientific">Salvia splendens</name>
    <name type="common">Scarlet sage</name>
    <dbReference type="NCBI Taxonomy" id="180675"/>
    <lineage>
        <taxon>Eukaryota</taxon>
        <taxon>Viridiplantae</taxon>
        <taxon>Streptophyta</taxon>
        <taxon>Embryophyta</taxon>
        <taxon>Tracheophyta</taxon>
        <taxon>Spermatophyta</taxon>
        <taxon>Magnoliopsida</taxon>
        <taxon>eudicotyledons</taxon>
        <taxon>Gunneridae</taxon>
        <taxon>Pentapetalae</taxon>
        <taxon>asterids</taxon>
        <taxon>lamiids</taxon>
        <taxon>Lamiales</taxon>
        <taxon>Lamiaceae</taxon>
        <taxon>Nepetoideae</taxon>
        <taxon>Mentheae</taxon>
        <taxon>Salviinae</taxon>
        <taxon>Salvia</taxon>
        <taxon>Salvia subgen. Calosphace</taxon>
        <taxon>core Calosphace</taxon>
    </lineage>
</organism>
<evidence type="ECO:0000313" key="1">
    <source>
        <dbReference type="EMBL" id="KAG6416978.1"/>
    </source>
</evidence>
<dbReference type="InterPro" id="IPR007750">
    <property type="entry name" value="DUF674"/>
</dbReference>
<reference evidence="1" key="1">
    <citation type="submission" date="2018-01" db="EMBL/GenBank/DDBJ databases">
        <authorList>
            <person name="Mao J.F."/>
        </authorList>
    </citation>
    <scope>NUCLEOTIDE SEQUENCE</scope>
    <source>
        <strain evidence="1">Huo1</strain>
        <tissue evidence="1">Leaf</tissue>
    </source>
</reference>
<dbReference type="EMBL" id="PNBA02000008">
    <property type="protein sequence ID" value="KAG6416978.1"/>
    <property type="molecule type" value="Genomic_DNA"/>
</dbReference>
<proteinExistence type="predicted"/>
<comment type="caution">
    <text evidence="1">The sequence shown here is derived from an EMBL/GenBank/DDBJ whole genome shotgun (WGS) entry which is preliminary data.</text>
</comment>
<dbReference type="PANTHER" id="PTHR33103:SF27">
    <property type="entry name" value="OS04G0594700 PROTEIN"/>
    <property type="match status" value="1"/>
</dbReference>
<evidence type="ECO:0000313" key="2">
    <source>
        <dbReference type="Proteomes" id="UP000298416"/>
    </source>
</evidence>
<accession>A0A8X8XNH0</accession>
<dbReference type="Pfam" id="PF05056">
    <property type="entry name" value="DUF674"/>
    <property type="match status" value="1"/>
</dbReference>
<sequence>MILPVKFIMNKDKTKILKKHHGDRKAPIIGSLSTLYNGLANLDTFHFSTEDLRTCCLIQKALMQPSILDLIGPSLKLELPSSSMMALLRMMFVSRKPLTALLCGHQCTRTARQANAAWIVLYGYELMTTEAKDLLFKPPSFDDASCNEMDAQFGCCNDYLALSFDRSKTRCHVRGSGMYMVSDNLRVTPLSVSSGVSVINEMKGRLVGCGRSGAPSRVGRECLRQREKTKVLFAEAGSDFIDVLLCFLLLPLGTIMEVLEKHYGDKAPVVGSLIHSLQRLNIRGSIIETLSTIGVSVKDMDGMDIRNVTFGLNEIIALLKESLISSNPLTALIFPVER</sequence>
<dbReference type="AlphaFoldDB" id="A0A8X8XNH0"/>
<keyword evidence="2" id="KW-1185">Reference proteome</keyword>
<dbReference type="Proteomes" id="UP000298416">
    <property type="component" value="Unassembled WGS sequence"/>
</dbReference>
<gene>
    <name evidence="1" type="ORF">SASPL_124419</name>
</gene>
<name>A0A8X8XNH0_SALSN</name>
<dbReference type="PANTHER" id="PTHR33103">
    <property type="entry name" value="OS01G0153900 PROTEIN"/>
    <property type="match status" value="1"/>
</dbReference>
<reference evidence="1" key="2">
    <citation type="submission" date="2020-08" db="EMBL/GenBank/DDBJ databases">
        <title>Plant Genome Project.</title>
        <authorList>
            <person name="Zhang R.-G."/>
        </authorList>
    </citation>
    <scope>NUCLEOTIDE SEQUENCE</scope>
    <source>
        <strain evidence="1">Huo1</strain>
        <tissue evidence="1">Leaf</tissue>
    </source>
</reference>
<protein>
    <submittedName>
        <fullName evidence="1">Uncharacterized protein</fullName>
    </submittedName>
</protein>